<dbReference type="GO" id="GO:0015941">
    <property type="term" value="P:pantothenate catabolic process"/>
    <property type="evidence" value="ECO:0007669"/>
    <property type="project" value="InterPro"/>
</dbReference>
<gene>
    <name evidence="3" type="primary">coaBC</name>
    <name evidence="7" type="ORF">AF333_09685</name>
    <name evidence="8" type="ORF">SAMN04487909_103166</name>
</gene>
<proteinExistence type="inferred from homology"/>
<feature type="binding site" evidence="3">
    <location>
        <position position="279"/>
    </location>
    <ligand>
        <name>CTP</name>
        <dbReference type="ChEBI" id="CHEBI:37563"/>
    </ligand>
</feature>
<dbReference type="InterPro" id="IPR035929">
    <property type="entry name" value="CoaB-like_sf"/>
</dbReference>
<dbReference type="Proteomes" id="UP000037269">
    <property type="component" value="Unassembled WGS sequence"/>
</dbReference>
<comment type="pathway">
    <text evidence="3 4">Cofactor biosynthesis; coenzyme A biosynthesis; CoA from (R)-pantothenate: step 2/5.</text>
</comment>
<dbReference type="InterPro" id="IPR007085">
    <property type="entry name" value="DNA/pantothenate-metab_flavo_C"/>
</dbReference>
<keyword evidence="3 4" id="KW-0288">FMN</keyword>
<comment type="catalytic activity">
    <reaction evidence="3 4">
        <text>(R)-4'-phosphopantothenate + L-cysteine + CTP = N-[(R)-4-phosphopantothenoyl]-L-cysteine + CMP + diphosphate + H(+)</text>
        <dbReference type="Rhea" id="RHEA:19397"/>
        <dbReference type="ChEBI" id="CHEBI:10986"/>
        <dbReference type="ChEBI" id="CHEBI:15378"/>
        <dbReference type="ChEBI" id="CHEBI:33019"/>
        <dbReference type="ChEBI" id="CHEBI:35235"/>
        <dbReference type="ChEBI" id="CHEBI:37563"/>
        <dbReference type="ChEBI" id="CHEBI:59458"/>
        <dbReference type="ChEBI" id="CHEBI:60377"/>
        <dbReference type="EC" id="6.3.2.5"/>
    </reaction>
</comment>
<keyword evidence="3" id="KW-0460">Magnesium</keyword>
<keyword evidence="3" id="KW-0479">Metal-binding</keyword>
<feature type="binding site" evidence="3">
    <location>
        <position position="337"/>
    </location>
    <ligand>
        <name>CTP</name>
        <dbReference type="ChEBI" id="CHEBI:37563"/>
    </ligand>
</feature>
<dbReference type="SUPFAM" id="SSF102645">
    <property type="entry name" value="CoaB-like"/>
    <property type="match status" value="1"/>
</dbReference>
<dbReference type="EC" id="6.3.2.5" evidence="3"/>
<keyword evidence="9" id="KW-1185">Reference proteome</keyword>
<feature type="domain" description="DNA/pantothenate metabolism flavoprotein C-terminal" evidence="6">
    <location>
        <begin position="186"/>
        <end position="394"/>
    </location>
</feature>
<comment type="similarity">
    <text evidence="3 4">In the C-terminal section; belongs to the PPC synthetase family.</text>
</comment>
<feature type="region of interest" description="Phosphopantothenoylcysteine decarboxylase" evidence="3">
    <location>
        <begin position="1"/>
        <end position="190"/>
    </location>
</feature>
<dbReference type="OrthoDB" id="9802554at2"/>
<comment type="cofactor">
    <cofactor evidence="3">
        <name>Mg(2+)</name>
        <dbReference type="ChEBI" id="CHEBI:18420"/>
    </cofactor>
</comment>
<comment type="catalytic activity">
    <reaction evidence="3 4">
        <text>N-[(R)-4-phosphopantothenoyl]-L-cysteine + H(+) = (R)-4'-phosphopantetheine + CO2</text>
        <dbReference type="Rhea" id="RHEA:16793"/>
        <dbReference type="ChEBI" id="CHEBI:15378"/>
        <dbReference type="ChEBI" id="CHEBI:16526"/>
        <dbReference type="ChEBI" id="CHEBI:59458"/>
        <dbReference type="ChEBI" id="CHEBI:61723"/>
        <dbReference type="EC" id="4.1.1.36"/>
    </reaction>
</comment>
<dbReference type="GO" id="GO:0004633">
    <property type="term" value="F:phosphopantothenoylcysteine decarboxylase activity"/>
    <property type="evidence" value="ECO:0007669"/>
    <property type="project" value="UniProtKB-UniRule"/>
</dbReference>
<comment type="function">
    <text evidence="3">Catalyzes two sequential steps in the biosynthesis of coenzyme A. In the first step cysteine is conjugated to 4'-phosphopantothenate to form 4-phosphopantothenoylcysteine. In the second step the latter compound is decarboxylated to form 4'-phosphopantotheine.</text>
</comment>
<dbReference type="GeneID" id="42305471"/>
<dbReference type="EMBL" id="LGUG01000004">
    <property type="protein sequence ID" value="KON95706.1"/>
    <property type="molecule type" value="Genomic_DNA"/>
</dbReference>
<reference evidence="7 9" key="1">
    <citation type="submission" date="2015-07" db="EMBL/GenBank/DDBJ databases">
        <title>Fjat-14205 dsm 2895.</title>
        <authorList>
            <person name="Liu B."/>
            <person name="Wang J."/>
            <person name="Zhu Y."/>
            <person name="Liu G."/>
            <person name="Chen Q."/>
            <person name="Chen Z."/>
            <person name="Lan J."/>
            <person name="Che J."/>
            <person name="Ge C."/>
            <person name="Shi H."/>
            <person name="Pan Z."/>
            <person name="Liu X."/>
        </authorList>
    </citation>
    <scope>NUCLEOTIDE SEQUENCE [LARGE SCALE GENOMIC DNA]</scope>
    <source>
        <strain evidence="7 9">DSM 2895</strain>
    </source>
</reference>
<evidence type="ECO:0000256" key="1">
    <source>
        <dbReference type="ARBA" id="ARBA00022793"/>
    </source>
</evidence>
<dbReference type="Pfam" id="PF04127">
    <property type="entry name" value="DFP"/>
    <property type="match status" value="1"/>
</dbReference>
<evidence type="ECO:0000256" key="4">
    <source>
        <dbReference type="RuleBase" id="RU364078"/>
    </source>
</evidence>
<comment type="cofactor">
    <cofactor evidence="3">
        <name>FMN</name>
        <dbReference type="ChEBI" id="CHEBI:58210"/>
    </cofactor>
    <text evidence="3">Binds 1 FMN per subunit.</text>
</comment>
<accession>A0A0D1Y989</accession>
<evidence type="ECO:0000313" key="8">
    <source>
        <dbReference type="EMBL" id="SDI34945.1"/>
    </source>
</evidence>
<dbReference type="UniPathway" id="UPA00241">
    <property type="reaction ID" value="UER00353"/>
</dbReference>
<dbReference type="HAMAP" id="MF_02225">
    <property type="entry name" value="CoaBC"/>
    <property type="match status" value="1"/>
</dbReference>
<dbReference type="EMBL" id="FNED01000003">
    <property type="protein sequence ID" value="SDI34945.1"/>
    <property type="molecule type" value="Genomic_DNA"/>
</dbReference>
<comment type="caution">
    <text evidence="3">Lacks conserved residue(s) required for the propagation of feature annotation.</text>
</comment>
<feature type="binding site" evidence="3">
    <location>
        <position position="341"/>
    </location>
    <ligand>
        <name>CTP</name>
        <dbReference type="ChEBI" id="CHEBI:37563"/>
    </ligand>
</feature>
<keyword evidence="3" id="KW-0511">Multifunctional enzyme</keyword>
<dbReference type="EC" id="4.1.1.36" evidence="3"/>
<dbReference type="SUPFAM" id="SSF52507">
    <property type="entry name" value="Homo-oligomeric flavin-containing Cys decarboxylases, HFCD"/>
    <property type="match status" value="1"/>
</dbReference>
<keyword evidence="3 4" id="KW-0285">Flavoprotein</keyword>
<dbReference type="GO" id="GO:0071513">
    <property type="term" value="C:phosphopantothenoylcysteine decarboxylase complex"/>
    <property type="evidence" value="ECO:0007669"/>
    <property type="project" value="TreeGrafter"/>
</dbReference>
<dbReference type="Gene3D" id="3.40.50.10300">
    <property type="entry name" value="CoaB-like"/>
    <property type="match status" value="1"/>
</dbReference>
<dbReference type="GO" id="GO:0015937">
    <property type="term" value="P:coenzyme A biosynthetic process"/>
    <property type="evidence" value="ECO:0007669"/>
    <property type="project" value="UniProtKB-UniRule"/>
</dbReference>
<evidence type="ECO:0000256" key="3">
    <source>
        <dbReference type="HAMAP-Rule" id="MF_02225"/>
    </source>
</evidence>
<comment type="similarity">
    <text evidence="3 4">In the N-terminal section; belongs to the HFCD (homo-oligomeric flavin containing Cys decarboxylase) superfamily.</text>
</comment>
<evidence type="ECO:0000313" key="9">
    <source>
        <dbReference type="Proteomes" id="UP000037269"/>
    </source>
</evidence>
<dbReference type="STRING" id="47500.AF333_09685"/>
<protein>
    <recommendedName>
        <fullName evidence="3">Coenzyme A biosynthesis bifunctional protein CoaBC</fullName>
    </recommendedName>
    <alternativeName>
        <fullName evidence="3">DNA/pantothenate metabolism flavoprotein</fullName>
    </alternativeName>
    <alternativeName>
        <fullName evidence="3">Phosphopantothenoylcysteine synthetase/decarboxylase</fullName>
        <shortName evidence="3">PPCS-PPCDC</shortName>
    </alternativeName>
    <domain>
        <recommendedName>
            <fullName evidence="3">Phosphopantothenoylcysteine decarboxylase</fullName>
            <shortName evidence="3">PPC decarboxylase</shortName>
            <shortName evidence="3">PPC-DC</shortName>
            <ecNumber evidence="3">4.1.1.36</ecNumber>
        </recommendedName>
        <alternativeName>
            <fullName evidence="3">CoaC</fullName>
        </alternativeName>
    </domain>
    <domain>
        <recommendedName>
            <fullName evidence="3">Phosphopantothenate--cysteine ligase</fullName>
            <ecNumber evidence="3">6.3.2.5</ecNumber>
        </recommendedName>
        <alternativeName>
            <fullName evidence="3">CoaB</fullName>
        </alternativeName>
        <alternativeName>
            <fullName evidence="3">Phosphopantothenoylcysteine synthetase</fullName>
            <shortName evidence="3">PPC synthetase</shortName>
            <shortName evidence="3">PPC-S</shortName>
        </alternativeName>
    </domain>
</protein>
<evidence type="ECO:0000313" key="7">
    <source>
        <dbReference type="EMBL" id="KON95706.1"/>
    </source>
</evidence>
<feature type="binding site" evidence="3">
    <location>
        <position position="289"/>
    </location>
    <ligand>
        <name>CTP</name>
        <dbReference type="ChEBI" id="CHEBI:37563"/>
    </ligand>
</feature>
<dbReference type="InterPro" id="IPR005252">
    <property type="entry name" value="CoaBC"/>
</dbReference>
<dbReference type="NCBIfam" id="TIGR00521">
    <property type="entry name" value="coaBC_dfp"/>
    <property type="match status" value="1"/>
</dbReference>
<dbReference type="PANTHER" id="PTHR14359:SF6">
    <property type="entry name" value="PHOSPHOPANTOTHENOYLCYSTEINE DECARBOXYLASE"/>
    <property type="match status" value="1"/>
</dbReference>
<feature type="binding site" evidence="3">
    <location>
        <position position="323"/>
    </location>
    <ligand>
        <name>CTP</name>
        <dbReference type="ChEBI" id="CHEBI:37563"/>
    </ligand>
</feature>
<name>A0A0D1Y989_ANEMI</name>
<dbReference type="PATRIC" id="fig|47500.8.peg.6923"/>
<dbReference type="InterPro" id="IPR036551">
    <property type="entry name" value="Flavin_trans-like"/>
</dbReference>
<feature type="region of interest" description="Phosphopantothenate--cysteine ligase" evidence="3">
    <location>
        <begin position="191"/>
        <end position="402"/>
    </location>
</feature>
<comment type="function">
    <text evidence="4">Catalyzes two steps in the biosynthesis of coenzyme A. In the first step cysteine is conjugated to 4'-phosphopantothenate to form 4-phosphopantothenoylcysteine, in the latter compound is decarboxylated to form 4'-phosphopantotheine.</text>
</comment>
<dbReference type="GO" id="GO:0004632">
    <property type="term" value="F:phosphopantothenate--cysteine ligase activity"/>
    <property type="evidence" value="ECO:0007669"/>
    <property type="project" value="UniProtKB-UniRule"/>
</dbReference>
<evidence type="ECO:0000259" key="5">
    <source>
        <dbReference type="Pfam" id="PF02441"/>
    </source>
</evidence>
<keyword evidence="3 4" id="KW-0436">Ligase</keyword>
<dbReference type="Gene3D" id="3.40.50.1950">
    <property type="entry name" value="Flavin prenyltransferase-like"/>
    <property type="match status" value="1"/>
</dbReference>
<evidence type="ECO:0000259" key="6">
    <source>
        <dbReference type="Pfam" id="PF04127"/>
    </source>
</evidence>
<comment type="pathway">
    <text evidence="3 4">Cofactor biosynthesis; coenzyme A biosynthesis; CoA from (R)-pantothenate: step 3/5.</text>
</comment>
<feature type="domain" description="Flavoprotein" evidence="5">
    <location>
        <begin position="4"/>
        <end position="175"/>
    </location>
</feature>
<evidence type="ECO:0000256" key="2">
    <source>
        <dbReference type="ARBA" id="ARBA00023239"/>
    </source>
</evidence>
<dbReference type="InterPro" id="IPR003382">
    <property type="entry name" value="Flavoprotein"/>
</dbReference>
<organism evidence="7 9">
    <name type="scientific">Aneurinibacillus migulanus</name>
    <name type="common">Bacillus migulanus</name>
    <dbReference type="NCBI Taxonomy" id="47500"/>
    <lineage>
        <taxon>Bacteria</taxon>
        <taxon>Bacillati</taxon>
        <taxon>Bacillota</taxon>
        <taxon>Bacilli</taxon>
        <taxon>Bacillales</taxon>
        <taxon>Paenibacillaceae</taxon>
        <taxon>Aneurinibacillus group</taxon>
        <taxon>Aneurinibacillus</taxon>
    </lineage>
</organism>
<dbReference type="GO" id="GO:0046872">
    <property type="term" value="F:metal ion binding"/>
    <property type="evidence" value="ECO:0007669"/>
    <property type="project" value="UniProtKB-KW"/>
</dbReference>
<sequence length="402" mass="43754">MKGKTIVIGVSGGIAIYKVADLCSKLTQRGADVWVLMTEAATKFVQPITFQALVRNPVLTDTFQEPNPAVISHIDVADRADLFLIAPATANVIGKMANGIADDIVTTAYLATKAPVWIAPAMNVNMYNHPAVQHNMRRLIDYGYRFVEPGEGYLACGWIGKGRMAEPMDILQQIEMLFADAQPRDMEGVRLLVTAGATRESVDPVRFFTNHSSGKMGYAIAEAAAKRGAHVTLVSGATHLTPPLDVEFVPVVSANDMYEAVMARYDDVDIVVKAAAVADYRPKNVHSQKMKKQSGGLVLEFERTRDILAELGKRKSTQFLVGFAAETENVEANARGKLERKNADMIVANNVAQSGAGFGTDTNIVTIYTRNGESLELPRMSKAEVANRLLDAVLAVRGEREE</sequence>
<dbReference type="AlphaFoldDB" id="A0A0D1Y989"/>
<evidence type="ECO:0000313" key="10">
    <source>
        <dbReference type="Proteomes" id="UP000182836"/>
    </source>
</evidence>
<dbReference type="RefSeq" id="WP_043066038.1">
    <property type="nucleotide sequence ID" value="NZ_BJOA01000031.1"/>
</dbReference>
<dbReference type="Proteomes" id="UP000182836">
    <property type="component" value="Unassembled WGS sequence"/>
</dbReference>
<dbReference type="GO" id="GO:0010181">
    <property type="term" value="F:FMN binding"/>
    <property type="evidence" value="ECO:0007669"/>
    <property type="project" value="UniProtKB-UniRule"/>
</dbReference>
<feature type="active site" description="Proton donor" evidence="3">
    <location>
        <position position="156"/>
    </location>
</feature>
<dbReference type="PANTHER" id="PTHR14359">
    <property type="entry name" value="HOMO-OLIGOMERIC FLAVIN CONTAINING CYS DECARBOXYLASE FAMILY"/>
    <property type="match status" value="1"/>
</dbReference>
<keyword evidence="1 3" id="KW-0210">Decarboxylase</keyword>
<dbReference type="Pfam" id="PF02441">
    <property type="entry name" value="Flavoprotein"/>
    <property type="match status" value="1"/>
</dbReference>
<keyword evidence="2 3" id="KW-0456">Lyase</keyword>
<reference evidence="8 10" key="2">
    <citation type="submission" date="2016-10" db="EMBL/GenBank/DDBJ databases">
        <authorList>
            <person name="de Groot N.N."/>
        </authorList>
    </citation>
    <scope>NUCLEOTIDE SEQUENCE [LARGE SCALE GENOMIC DNA]</scope>
    <source>
        <strain evidence="8 10">DSM 2895</strain>
    </source>
</reference>